<evidence type="ECO:0000256" key="3">
    <source>
        <dbReference type="ARBA" id="ARBA00022526"/>
    </source>
</evidence>
<protein>
    <submittedName>
        <fullName evidence="10">Trehalose phosphorylase</fullName>
    </submittedName>
</protein>
<keyword evidence="11" id="KW-1185">Reference proteome</keyword>
<dbReference type="InterPro" id="IPR052078">
    <property type="entry name" value="Trehalose_Metab_GTase"/>
</dbReference>
<evidence type="ECO:0000256" key="5">
    <source>
        <dbReference type="ARBA" id="ARBA00022679"/>
    </source>
</evidence>
<dbReference type="AlphaFoldDB" id="A0A6A5K7Y9"/>
<comment type="similarity">
    <text evidence="1">Belongs to the glycosyltransferase group 1 family. Glycosyltransferase 4 subfamily.</text>
</comment>
<name>A0A6A5K7Y9_9PLEO</name>
<dbReference type="PANTHER" id="PTHR47779:SF1">
    <property type="entry name" value="SYNTHASE (CCG-9), PUTATIVE (AFU_ORTHOLOGUE AFUA_3G12100)-RELATED"/>
    <property type="match status" value="1"/>
</dbReference>
<proteinExistence type="inferred from homology"/>
<comment type="subunit">
    <text evidence="2">Homodimer.</text>
</comment>
<keyword evidence="6" id="KW-0119">Carbohydrate metabolism</keyword>
<dbReference type="Pfam" id="PF21269">
    <property type="entry name" value="TreT_GT1"/>
    <property type="match status" value="1"/>
</dbReference>
<gene>
    <name evidence="10" type="ORF">BDW02DRAFT_624887</name>
</gene>
<dbReference type="InterPro" id="IPR001296">
    <property type="entry name" value="Glyco_trans_1"/>
</dbReference>
<dbReference type="PANTHER" id="PTHR47779">
    <property type="entry name" value="SYNTHASE (CCG-9), PUTATIVE (AFU_ORTHOLOGUE AFUA_3G12100)-RELATED"/>
    <property type="match status" value="1"/>
</dbReference>
<dbReference type="OrthoDB" id="937291at2759"/>
<feature type="domain" description="Glycosyl transferase family 1" evidence="8">
    <location>
        <begin position="488"/>
        <end position="663"/>
    </location>
</feature>
<evidence type="ECO:0000259" key="8">
    <source>
        <dbReference type="Pfam" id="PF00534"/>
    </source>
</evidence>
<feature type="region of interest" description="Disordered" evidence="7">
    <location>
        <begin position="1"/>
        <end position="21"/>
    </location>
</feature>
<evidence type="ECO:0000259" key="9">
    <source>
        <dbReference type="Pfam" id="PF21269"/>
    </source>
</evidence>
<evidence type="ECO:0000256" key="2">
    <source>
        <dbReference type="ARBA" id="ARBA00011738"/>
    </source>
</evidence>
<keyword evidence="3" id="KW-0313">Glucose metabolism</keyword>
<sequence length="726" mass="80781">MSLHATGDNAANLLQPPHQRPTWLRRQRSITAFKSDTSLYKLKEQRGTLNAAVEPVYVGLAGAQSSDGEFQYSIALHDGTYSINSEINPTELTQNGNGSSDASSRVGSGVSTPMSFANSPDALARAIIAYLSNYREKNLSKPQGASLTSQLARLCPHLAVRLWQELDILPFIFPLDPDDPNEKDEHRCMPLDQQAEWMARKTVKQFNVKGELPVHMGSRRQVLVDLDGLVHITELGSYEDTVKKETTGVATMHFIDSLKKNKTKIAFFNSTAQGGGVALMRHALIRYLRLAGVDCRWYVPFGKANIFRITKDNHNILQGVAKHGEHLTDKKIHALDGWVVDETEKCHWTDFGGPLAAREKGGADVIIVDDPQMPSLVKIAKEKDPNRPVIFRSHIQVRADLADQEGTATSKVWEWIWNHVKDCDVFVSHPVRAFVPKSVTPEKVGYLPATTDWLDGLNKHMHPWDEQYYLHEFKIQSYGAGMRQLALPDRKYIVQIARFDPAKGIPDVLASYARFRQVYMKGEPLVNIPQLVICGHGAVDDPDATKIFKETEDALAGEYQEFKDDVIIMRLGPSDQLLNALMSCAHVALQLSTREGFEVKVSEALHKGTPIIATRAGGIPLQVQDGKSGFLVRPGDHDAVAKHLYDLFTDSELHSTMSEFASKHVSDEVSTVGNALGWLYLADELAKGEKIAPNGQWINDMARQKAGIPYEADENKLTRNVNLTDN</sequence>
<accession>A0A6A5K7Y9</accession>
<dbReference type="GO" id="GO:0006006">
    <property type="term" value="P:glucose metabolic process"/>
    <property type="evidence" value="ECO:0007669"/>
    <property type="project" value="UniProtKB-KW"/>
</dbReference>
<evidence type="ECO:0000256" key="4">
    <source>
        <dbReference type="ARBA" id="ARBA00022676"/>
    </source>
</evidence>
<evidence type="ECO:0000313" key="10">
    <source>
        <dbReference type="EMBL" id="KAF1832769.1"/>
    </source>
</evidence>
<dbReference type="EMBL" id="ML975331">
    <property type="protein sequence ID" value="KAF1832769.1"/>
    <property type="molecule type" value="Genomic_DNA"/>
</dbReference>
<evidence type="ECO:0000256" key="6">
    <source>
        <dbReference type="ARBA" id="ARBA00023277"/>
    </source>
</evidence>
<dbReference type="InterPro" id="IPR049438">
    <property type="entry name" value="TreT_GT1"/>
</dbReference>
<evidence type="ECO:0000256" key="7">
    <source>
        <dbReference type="SAM" id="MobiDB-lite"/>
    </source>
</evidence>
<keyword evidence="4" id="KW-0328">Glycosyltransferase</keyword>
<feature type="domain" description="Trehalose synthase N-terminal" evidence="9">
    <location>
        <begin position="268"/>
        <end position="430"/>
    </location>
</feature>
<dbReference type="GO" id="GO:0016757">
    <property type="term" value="F:glycosyltransferase activity"/>
    <property type="evidence" value="ECO:0007669"/>
    <property type="project" value="UniProtKB-KW"/>
</dbReference>
<reference evidence="10" key="1">
    <citation type="submission" date="2020-01" db="EMBL/GenBank/DDBJ databases">
        <authorList>
            <consortium name="DOE Joint Genome Institute"/>
            <person name="Haridas S."/>
            <person name="Albert R."/>
            <person name="Binder M."/>
            <person name="Bloem J."/>
            <person name="Labutti K."/>
            <person name="Salamov A."/>
            <person name="Andreopoulos B."/>
            <person name="Baker S.E."/>
            <person name="Barry K."/>
            <person name="Bills G."/>
            <person name="Bluhm B.H."/>
            <person name="Cannon C."/>
            <person name="Castanera R."/>
            <person name="Culley D.E."/>
            <person name="Daum C."/>
            <person name="Ezra D."/>
            <person name="Gonzalez J.B."/>
            <person name="Henrissat B."/>
            <person name="Kuo A."/>
            <person name="Liang C."/>
            <person name="Lipzen A."/>
            <person name="Lutzoni F."/>
            <person name="Magnuson J."/>
            <person name="Mondo S."/>
            <person name="Nolan M."/>
            <person name="Ohm R."/>
            <person name="Pangilinan J."/>
            <person name="Park H.-J."/>
            <person name="Ramirez L."/>
            <person name="Alfaro M."/>
            <person name="Sun H."/>
            <person name="Tritt A."/>
            <person name="Yoshinaga Y."/>
            <person name="Zwiers L.-H."/>
            <person name="Turgeon B.G."/>
            <person name="Goodwin S.B."/>
            <person name="Spatafora J.W."/>
            <person name="Crous P.W."/>
            <person name="Grigoriev I.V."/>
        </authorList>
    </citation>
    <scope>NUCLEOTIDE SEQUENCE</scope>
    <source>
        <strain evidence="10">P77</strain>
    </source>
</reference>
<dbReference type="Proteomes" id="UP000800040">
    <property type="component" value="Unassembled WGS sequence"/>
</dbReference>
<feature type="region of interest" description="Disordered" evidence="7">
    <location>
        <begin position="86"/>
        <end position="111"/>
    </location>
</feature>
<keyword evidence="5" id="KW-0808">Transferase</keyword>
<dbReference type="Pfam" id="PF00534">
    <property type="entry name" value="Glycos_transf_1"/>
    <property type="match status" value="1"/>
</dbReference>
<dbReference type="SUPFAM" id="SSF53756">
    <property type="entry name" value="UDP-Glycosyltransferase/glycogen phosphorylase"/>
    <property type="match status" value="1"/>
</dbReference>
<dbReference type="Gene3D" id="3.40.50.2000">
    <property type="entry name" value="Glycogen Phosphorylase B"/>
    <property type="match status" value="2"/>
</dbReference>
<evidence type="ECO:0000256" key="1">
    <source>
        <dbReference type="ARBA" id="ARBA00009481"/>
    </source>
</evidence>
<organism evidence="10 11">
    <name type="scientific">Decorospora gaudefroyi</name>
    <dbReference type="NCBI Taxonomy" id="184978"/>
    <lineage>
        <taxon>Eukaryota</taxon>
        <taxon>Fungi</taxon>
        <taxon>Dikarya</taxon>
        <taxon>Ascomycota</taxon>
        <taxon>Pezizomycotina</taxon>
        <taxon>Dothideomycetes</taxon>
        <taxon>Pleosporomycetidae</taxon>
        <taxon>Pleosporales</taxon>
        <taxon>Pleosporineae</taxon>
        <taxon>Pleosporaceae</taxon>
        <taxon>Decorospora</taxon>
    </lineage>
</organism>
<evidence type="ECO:0000313" key="11">
    <source>
        <dbReference type="Proteomes" id="UP000800040"/>
    </source>
</evidence>